<organism evidence="2 3">
    <name type="scientific">Sphingobacterium arenae</name>
    <dbReference type="NCBI Taxonomy" id="1280598"/>
    <lineage>
        <taxon>Bacteria</taxon>
        <taxon>Pseudomonadati</taxon>
        <taxon>Bacteroidota</taxon>
        <taxon>Sphingobacteriia</taxon>
        <taxon>Sphingobacteriales</taxon>
        <taxon>Sphingobacteriaceae</taxon>
        <taxon>Sphingobacterium</taxon>
    </lineage>
</organism>
<feature type="coiled-coil region" evidence="1">
    <location>
        <begin position="29"/>
        <end position="66"/>
    </location>
</feature>
<proteinExistence type="predicted"/>
<keyword evidence="3" id="KW-1185">Reference proteome</keyword>
<dbReference type="EMBL" id="JACNYK010000004">
    <property type="protein sequence ID" value="MBD1426931.1"/>
    <property type="molecule type" value="Genomic_DNA"/>
</dbReference>
<evidence type="ECO:0000256" key="1">
    <source>
        <dbReference type="SAM" id="Coils"/>
    </source>
</evidence>
<comment type="caution">
    <text evidence="2">The sequence shown here is derived from an EMBL/GenBank/DDBJ whole genome shotgun (WGS) entry which is preliminary data.</text>
</comment>
<evidence type="ECO:0000313" key="2">
    <source>
        <dbReference type="EMBL" id="MBD1426931.1"/>
    </source>
</evidence>
<sequence>MKAIDKRKHEWLRIKLFRLAQDAADSETREAAADALRALLQQYETYQEMIEQLKDCISAYEEMQKNFRSDLLAPALREEHKERKATKYSVRDFQLMVIK</sequence>
<dbReference type="RefSeq" id="WP_223816602.1">
    <property type="nucleotide sequence ID" value="NZ_JACNYK010000004.1"/>
</dbReference>
<name>A0ABR7Y6K2_9SPHI</name>
<reference evidence="2 3" key="1">
    <citation type="submission" date="2020-08" db="EMBL/GenBank/DDBJ databases">
        <title>Sphingobacterium sp. DN00404 isolated from aquaculture water.</title>
        <authorList>
            <person name="Zhang M."/>
        </authorList>
    </citation>
    <scope>NUCLEOTIDE SEQUENCE [LARGE SCALE GENOMIC DNA]</scope>
    <source>
        <strain evidence="2 3">KCTC 32294</strain>
    </source>
</reference>
<dbReference type="Proteomes" id="UP000606494">
    <property type="component" value="Unassembled WGS sequence"/>
</dbReference>
<gene>
    <name evidence="2" type="ORF">H8B17_15215</name>
</gene>
<protein>
    <submittedName>
        <fullName evidence="2">Uncharacterized protein</fullName>
    </submittedName>
</protein>
<evidence type="ECO:0000313" key="3">
    <source>
        <dbReference type="Proteomes" id="UP000606494"/>
    </source>
</evidence>
<keyword evidence="1" id="KW-0175">Coiled coil</keyword>
<accession>A0ABR7Y6K2</accession>